<feature type="transmembrane region" description="Helical" evidence="6">
    <location>
        <begin position="276"/>
        <end position="295"/>
    </location>
</feature>
<evidence type="ECO:0000313" key="7">
    <source>
        <dbReference type="EMBL" id="SEJ42720.1"/>
    </source>
</evidence>
<feature type="transmembrane region" description="Helical" evidence="6">
    <location>
        <begin position="494"/>
        <end position="515"/>
    </location>
</feature>
<dbReference type="InterPro" id="IPR011701">
    <property type="entry name" value="MFS"/>
</dbReference>
<evidence type="ECO:0000256" key="4">
    <source>
        <dbReference type="ARBA" id="ARBA00022989"/>
    </source>
</evidence>
<feature type="transmembrane region" description="Helical" evidence="6">
    <location>
        <begin position="113"/>
        <end position="131"/>
    </location>
</feature>
<feature type="transmembrane region" description="Helical" evidence="6">
    <location>
        <begin position="143"/>
        <end position="166"/>
    </location>
</feature>
<evidence type="ECO:0000256" key="2">
    <source>
        <dbReference type="ARBA" id="ARBA00022448"/>
    </source>
</evidence>
<evidence type="ECO:0000313" key="8">
    <source>
        <dbReference type="Proteomes" id="UP000199532"/>
    </source>
</evidence>
<dbReference type="Pfam" id="PF07690">
    <property type="entry name" value="MFS_1"/>
    <property type="match status" value="1"/>
</dbReference>
<dbReference type="Gene3D" id="1.20.1250.20">
    <property type="entry name" value="MFS general substrate transporter like domains"/>
    <property type="match status" value="1"/>
</dbReference>
<keyword evidence="2" id="KW-0813">Transport</keyword>
<feature type="transmembrane region" description="Helical" evidence="6">
    <location>
        <begin position="178"/>
        <end position="197"/>
    </location>
</feature>
<dbReference type="GO" id="GO:0016020">
    <property type="term" value="C:membrane"/>
    <property type="evidence" value="ECO:0007669"/>
    <property type="project" value="UniProtKB-SubCell"/>
</dbReference>
<dbReference type="GO" id="GO:0022857">
    <property type="term" value="F:transmembrane transporter activity"/>
    <property type="evidence" value="ECO:0007669"/>
    <property type="project" value="InterPro"/>
</dbReference>
<evidence type="ECO:0000256" key="1">
    <source>
        <dbReference type="ARBA" id="ARBA00004141"/>
    </source>
</evidence>
<feature type="transmembrane region" description="Helical" evidence="6">
    <location>
        <begin position="315"/>
        <end position="334"/>
    </location>
</feature>
<feature type="transmembrane region" description="Helical" evidence="6">
    <location>
        <begin position="367"/>
        <end position="397"/>
    </location>
</feature>
<evidence type="ECO:0000256" key="6">
    <source>
        <dbReference type="SAM" id="Phobius"/>
    </source>
</evidence>
<keyword evidence="8" id="KW-1185">Reference proteome</keyword>
<dbReference type="AlphaFoldDB" id="A0A1H6YZM4"/>
<dbReference type="EMBL" id="FNXY01000007">
    <property type="protein sequence ID" value="SEJ42720.1"/>
    <property type="molecule type" value="Genomic_DNA"/>
</dbReference>
<dbReference type="PANTHER" id="PTHR42718">
    <property type="entry name" value="MAJOR FACILITATOR SUPERFAMILY MULTIDRUG TRANSPORTER MFSC"/>
    <property type="match status" value="1"/>
</dbReference>
<gene>
    <name evidence="7" type="ORF">SAMN04487995_4658</name>
</gene>
<comment type="subcellular location">
    <subcellularLocation>
        <location evidence="1">Membrane</location>
        <topology evidence="1">Multi-pass membrane protein</topology>
    </subcellularLocation>
</comment>
<dbReference type="InterPro" id="IPR036259">
    <property type="entry name" value="MFS_trans_sf"/>
</dbReference>
<protein>
    <submittedName>
        <fullName evidence="7">Major Facilitator Superfamily protein</fullName>
    </submittedName>
</protein>
<dbReference type="PANTHER" id="PTHR42718:SF9">
    <property type="entry name" value="MAJOR FACILITATOR SUPERFAMILY MULTIDRUG TRANSPORTER MFSC"/>
    <property type="match status" value="1"/>
</dbReference>
<feature type="transmembrane region" description="Helical" evidence="6">
    <location>
        <begin position="341"/>
        <end position="361"/>
    </location>
</feature>
<accession>A0A1H6YZM4</accession>
<feature type="transmembrane region" description="Helical" evidence="6">
    <location>
        <begin position="239"/>
        <end position="256"/>
    </location>
</feature>
<sequence length="530" mass="60367">MTSQPIPLFKPWAPEWLIRSSIGLVMLPLLGLFGLFTNNITATAGYYGIEPIDVQYSTIVYYAALASFYSLEQRFFNFVPSRQYFVINVILLMVTCYISYYARSPLVYFTTRFLQGIFTGGINSICITLIFRRFSSERAREIGYSVFYGLLVCSSPLIMVLASFIIEYFNYPALYKAMIFMILPGSVLLTGILNNVSLGRKFPLYQLDWSSFIFYASFVCLFGYVLIYGQRSYWLENLHIWACVGAMLLLVALFITRQLHLKRPFIDLAIFKYSNFRIGAFLLIPFYICRGSLAVTSNYFEAVLGMDPIHVSELMMANMVGVILSVLVSSRLILQKKPMRMIWLTGFGFFLLFHGWMYFLFSSEGNLSAFILPLIVQGLGAGTIMTPLIMFTVSAVPAAIAGSASMAGILFRFIGFTLSMAVITSFQLFSKSKHQEDFRNQITLLNPVPNERFELYQRQMESHGIPHDQAAKIATGLLNKAVEKQMFLRYAMDYYSVICWGIVAVMLMIALYPYFSKTIMNVRSRQPAPY</sequence>
<feature type="transmembrane region" description="Helical" evidence="6">
    <location>
        <begin position="209"/>
        <end position="227"/>
    </location>
</feature>
<organism evidence="7 8">
    <name type="scientific">Dyadobacter koreensis</name>
    <dbReference type="NCBI Taxonomy" id="408657"/>
    <lineage>
        <taxon>Bacteria</taxon>
        <taxon>Pseudomonadati</taxon>
        <taxon>Bacteroidota</taxon>
        <taxon>Cytophagia</taxon>
        <taxon>Cytophagales</taxon>
        <taxon>Spirosomataceae</taxon>
        <taxon>Dyadobacter</taxon>
    </lineage>
</organism>
<dbReference type="SUPFAM" id="SSF103473">
    <property type="entry name" value="MFS general substrate transporter"/>
    <property type="match status" value="1"/>
</dbReference>
<feature type="transmembrane region" description="Helical" evidence="6">
    <location>
        <begin position="409"/>
        <end position="429"/>
    </location>
</feature>
<evidence type="ECO:0000256" key="5">
    <source>
        <dbReference type="ARBA" id="ARBA00023136"/>
    </source>
</evidence>
<dbReference type="RefSeq" id="WP_090338681.1">
    <property type="nucleotide sequence ID" value="NZ_FNXY01000007.1"/>
</dbReference>
<evidence type="ECO:0000256" key="3">
    <source>
        <dbReference type="ARBA" id="ARBA00022692"/>
    </source>
</evidence>
<keyword evidence="3 6" id="KW-0812">Transmembrane</keyword>
<dbReference type="STRING" id="408657.SAMN04487995_4658"/>
<name>A0A1H6YZM4_9BACT</name>
<dbReference type="Proteomes" id="UP000199532">
    <property type="component" value="Unassembled WGS sequence"/>
</dbReference>
<reference evidence="7 8" key="1">
    <citation type="submission" date="2016-10" db="EMBL/GenBank/DDBJ databases">
        <authorList>
            <person name="de Groot N.N."/>
        </authorList>
    </citation>
    <scope>NUCLEOTIDE SEQUENCE [LARGE SCALE GENOMIC DNA]</scope>
    <source>
        <strain evidence="7 8">DSM 19938</strain>
    </source>
</reference>
<feature type="transmembrane region" description="Helical" evidence="6">
    <location>
        <begin position="21"/>
        <end position="42"/>
    </location>
</feature>
<keyword evidence="5 6" id="KW-0472">Membrane</keyword>
<feature type="transmembrane region" description="Helical" evidence="6">
    <location>
        <begin position="83"/>
        <end position="101"/>
    </location>
</feature>
<keyword evidence="4 6" id="KW-1133">Transmembrane helix</keyword>
<dbReference type="OrthoDB" id="622032at2"/>
<proteinExistence type="predicted"/>